<dbReference type="EMBL" id="CM018050">
    <property type="protein sequence ID" value="KAA8519052.1"/>
    <property type="molecule type" value="Genomic_DNA"/>
</dbReference>
<evidence type="ECO:0000313" key="1">
    <source>
        <dbReference type="EMBL" id="KAA8519052.1"/>
    </source>
</evidence>
<evidence type="ECO:0000313" key="2">
    <source>
        <dbReference type="Proteomes" id="UP000325577"/>
    </source>
</evidence>
<keyword evidence="2" id="KW-1185">Reference proteome</keyword>
<sequence length="75" mass="7432">MVHRGGGYGGGGGYSRGGGGGRYGGGGGYGGGSYGGGRDRGTQGIYHYSNSQPFDLTLGNGMRIKITLVLSRNGG</sequence>
<name>A0A5J4ZNJ4_9ASTE</name>
<accession>A0A5J4ZNJ4</accession>
<protein>
    <submittedName>
        <fullName evidence="1">Uncharacterized protein</fullName>
    </submittedName>
</protein>
<reference evidence="1 2" key="1">
    <citation type="submission" date="2019-09" db="EMBL/GenBank/DDBJ databases">
        <title>A chromosome-level genome assembly of the Chinese tupelo Nyssa sinensis.</title>
        <authorList>
            <person name="Yang X."/>
            <person name="Kang M."/>
            <person name="Yang Y."/>
            <person name="Xiong H."/>
            <person name="Wang M."/>
            <person name="Zhang Z."/>
            <person name="Wang Z."/>
            <person name="Wu H."/>
            <person name="Ma T."/>
            <person name="Liu J."/>
            <person name="Xi Z."/>
        </authorList>
    </citation>
    <scope>NUCLEOTIDE SEQUENCE [LARGE SCALE GENOMIC DNA]</scope>
    <source>
        <strain evidence="1">J267</strain>
        <tissue evidence="1">Leaf</tissue>
    </source>
</reference>
<dbReference type="Proteomes" id="UP000325577">
    <property type="component" value="Linkage Group LG7"/>
</dbReference>
<gene>
    <name evidence="1" type="ORF">F0562_016174</name>
</gene>
<proteinExistence type="predicted"/>
<organism evidence="1 2">
    <name type="scientific">Nyssa sinensis</name>
    <dbReference type="NCBI Taxonomy" id="561372"/>
    <lineage>
        <taxon>Eukaryota</taxon>
        <taxon>Viridiplantae</taxon>
        <taxon>Streptophyta</taxon>
        <taxon>Embryophyta</taxon>
        <taxon>Tracheophyta</taxon>
        <taxon>Spermatophyta</taxon>
        <taxon>Magnoliopsida</taxon>
        <taxon>eudicotyledons</taxon>
        <taxon>Gunneridae</taxon>
        <taxon>Pentapetalae</taxon>
        <taxon>asterids</taxon>
        <taxon>Cornales</taxon>
        <taxon>Nyssaceae</taxon>
        <taxon>Nyssa</taxon>
    </lineage>
</organism>
<dbReference type="AlphaFoldDB" id="A0A5J4ZNJ4"/>